<protein>
    <submittedName>
        <fullName evidence="1">Uncharacterized protein</fullName>
    </submittedName>
</protein>
<dbReference type="RefSeq" id="WP_344131261.1">
    <property type="nucleotide sequence ID" value="NZ_BAAALT010000080.1"/>
</dbReference>
<evidence type="ECO:0000313" key="2">
    <source>
        <dbReference type="Proteomes" id="UP001500218"/>
    </source>
</evidence>
<proteinExistence type="predicted"/>
<dbReference type="Proteomes" id="UP001500218">
    <property type="component" value="Unassembled WGS sequence"/>
</dbReference>
<evidence type="ECO:0000313" key="1">
    <source>
        <dbReference type="EMBL" id="GAA1806079.1"/>
    </source>
</evidence>
<accession>A0ABP4Y7C8</accession>
<gene>
    <name evidence="1" type="ORF">GCM10009682_29910</name>
</gene>
<sequence>MAGRSIPSPRVRRGVRDVEAAAFNRLDVRSHFLLCLWTAVS</sequence>
<comment type="caution">
    <text evidence="1">The sequence shown here is derived from an EMBL/GenBank/DDBJ whole genome shotgun (WGS) entry which is preliminary data.</text>
</comment>
<organism evidence="1 2">
    <name type="scientific">Luedemannella flava</name>
    <dbReference type="NCBI Taxonomy" id="349316"/>
    <lineage>
        <taxon>Bacteria</taxon>
        <taxon>Bacillati</taxon>
        <taxon>Actinomycetota</taxon>
        <taxon>Actinomycetes</taxon>
        <taxon>Micromonosporales</taxon>
        <taxon>Micromonosporaceae</taxon>
        <taxon>Luedemannella</taxon>
    </lineage>
</organism>
<keyword evidence="2" id="KW-1185">Reference proteome</keyword>
<name>A0ABP4Y7C8_9ACTN</name>
<dbReference type="EMBL" id="BAAALT010000080">
    <property type="protein sequence ID" value="GAA1806079.1"/>
    <property type="molecule type" value="Genomic_DNA"/>
</dbReference>
<reference evidence="2" key="1">
    <citation type="journal article" date="2019" name="Int. J. Syst. Evol. Microbiol.">
        <title>The Global Catalogue of Microorganisms (GCM) 10K type strain sequencing project: providing services to taxonomists for standard genome sequencing and annotation.</title>
        <authorList>
            <consortium name="The Broad Institute Genomics Platform"/>
            <consortium name="The Broad Institute Genome Sequencing Center for Infectious Disease"/>
            <person name="Wu L."/>
            <person name="Ma J."/>
        </authorList>
    </citation>
    <scope>NUCLEOTIDE SEQUENCE [LARGE SCALE GENOMIC DNA]</scope>
    <source>
        <strain evidence="2">JCM 13250</strain>
    </source>
</reference>